<evidence type="ECO:0000313" key="1">
    <source>
        <dbReference type="EMBL" id="MBB5365813.1"/>
    </source>
</evidence>
<organism evidence="1 2">
    <name type="scientific">Deinococcus humi</name>
    <dbReference type="NCBI Taxonomy" id="662880"/>
    <lineage>
        <taxon>Bacteria</taxon>
        <taxon>Thermotogati</taxon>
        <taxon>Deinococcota</taxon>
        <taxon>Deinococci</taxon>
        <taxon>Deinococcales</taxon>
        <taxon>Deinococcaceae</taxon>
        <taxon>Deinococcus</taxon>
    </lineage>
</organism>
<protein>
    <submittedName>
        <fullName evidence="1">Uncharacterized protein</fullName>
    </submittedName>
</protein>
<name>A0A7W8JZP6_9DEIO</name>
<accession>A0A7W8JZP6</accession>
<evidence type="ECO:0000313" key="2">
    <source>
        <dbReference type="Proteomes" id="UP000552709"/>
    </source>
</evidence>
<gene>
    <name evidence="1" type="ORF">HNQ08_004939</name>
</gene>
<dbReference type="EMBL" id="JACHFL010000022">
    <property type="protein sequence ID" value="MBB5365813.1"/>
    <property type="molecule type" value="Genomic_DNA"/>
</dbReference>
<dbReference type="AlphaFoldDB" id="A0A7W8JZP6"/>
<dbReference type="Proteomes" id="UP000552709">
    <property type="component" value="Unassembled WGS sequence"/>
</dbReference>
<comment type="caution">
    <text evidence="1">The sequence shown here is derived from an EMBL/GenBank/DDBJ whole genome shotgun (WGS) entry which is preliminary data.</text>
</comment>
<dbReference type="RefSeq" id="WP_184137617.1">
    <property type="nucleotide sequence ID" value="NZ_JACHFL010000022.1"/>
</dbReference>
<reference evidence="1 2" key="1">
    <citation type="submission" date="2020-08" db="EMBL/GenBank/DDBJ databases">
        <title>Genomic Encyclopedia of Type Strains, Phase IV (KMG-IV): sequencing the most valuable type-strain genomes for metagenomic binning, comparative biology and taxonomic classification.</title>
        <authorList>
            <person name="Goeker M."/>
        </authorList>
    </citation>
    <scope>NUCLEOTIDE SEQUENCE [LARGE SCALE GENOMIC DNA]</scope>
    <source>
        <strain evidence="1 2">DSM 27939</strain>
    </source>
</reference>
<keyword evidence="2" id="KW-1185">Reference proteome</keyword>
<sequence length="393" mass="43859">MQIRAPGIGDLDLSDVPEARQAVLVRHAQKVRAQLIERLGEERRLATLLVFLQHLERTATDDALDIFHGLMASFALRGEAKRKRESLRSLKDLDQAALLLRDAVQVLNSEGQDARQQVIAQVGKAAMREAVRVVDELARPAGEALPKALSDSYTTIRRFQWLLLQTITFTGTPSAKPLLDALAFLTRMEQPGRGTPGWGDAPRSVVPKSWERQVFPPKGEFNHEAYTLCVLKSLMQPFQRREVFVVRSAQYGDPRAELLQGEAWLDARVDVCRVLERELDPASELSRLSLELDHAYHEVGRHLDTNDALWLTQEAGQTRVHLAAPDALAEPPSLKVRRAKTSARLPVVDLAELLMEVHAFTGLADAFIQRNNESVLVRLQNRSVHSAWPSGAG</sequence>
<proteinExistence type="predicted"/>